<dbReference type="GO" id="GO:0005829">
    <property type="term" value="C:cytosol"/>
    <property type="evidence" value="ECO:0007669"/>
    <property type="project" value="TreeGrafter"/>
</dbReference>
<gene>
    <name evidence="4 6" type="ORF">P152DRAFT_12562</name>
</gene>
<evidence type="ECO:0000256" key="1">
    <source>
        <dbReference type="ARBA" id="ARBA00006623"/>
    </source>
</evidence>
<name>A0A6G1GGS8_9PEZI</name>
<dbReference type="GO" id="GO:0006606">
    <property type="term" value="P:protein import into nucleus"/>
    <property type="evidence" value="ECO:0007669"/>
    <property type="project" value="TreeGrafter"/>
</dbReference>
<organism evidence="4">
    <name type="scientific">Eremomyces bilateralis CBS 781.70</name>
    <dbReference type="NCBI Taxonomy" id="1392243"/>
    <lineage>
        <taxon>Eukaryota</taxon>
        <taxon>Fungi</taxon>
        <taxon>Dikarya</taxon>
        <taxon>Ascomycota</taxon>
        <taxon>Pezizomycotina</taxon>
        <taxon>Dothideomycetes</taxon>
        <taxon>Dothideomycetes incertae sedis</taxon>
        <taxon>Eremomycetales</taxon>
        <taxon>Eremomycetaceae</taxon>
        <taxon>Eremomyces</taxon>
    </lineage>
</organism>
<evidence type="ECO:0000313" key="4">
    <source>
        <dbReference type="EMBL" id="KAF1817253.1"/>
    </source>
</evidence>
<dbReference type="Proteomes" id="UP000504638">
    <property type="component" value="Unplaced"/>
</dbReference>
<dbReference type="InterPro" id="IPR031318">
    <property type="entry name" value="OPI10"/>
</dbReference>
<keyword evidence="5" id="KW-1185">Reference proteome</keyword>
<dbReference type="GeneID" id="54414299"/>
<reference evidence="6" key="2">
    <citation type="submission" date="2020-04" db="EMBL/GenBank/DDBJ databases">
        <authorList>
            <consortium name="NCBI Genome Project"/>
        </authorList>
    </citation>
    <scope>NUCLEOTIDE SEQUENCE</scope>
    <source>
        <strain evidence="6">CBS 781.70</strain>
    </source>
</reference>
<dbReference type="GO" id="GO:0005634">
    <property type="term" value="C:nucleus"/>
    <property type="evidence" value="ECO:0007669"/>
    <property type="project" value="TreeGrafter"/>
</dbReference>
<dbReference type="GO" id="GO:0061608">
    <property type="term" value="F:nuclear import signal receptor activity"/>
    <property type="evidence" value="ECO:0007669"/>
    <property type="project" value="TreeGrafter"/>
</dbReference>
<evidence type="ECO:0000259" key="2">
    <source>
        <dbReference type="Pfam" id="PF05603"/>
    </source>
</evidence>
<reference evidence="6" key="3">
    <citation type="submission" date="2025-04" db="UniProtKB">
        <authorList>
            <consortium name="RefSeq"/>
        </authorList>
    </citation>
    <scope>IDENTIFICATION</scope>
    <source>
        <strain evidence="6">CBS 781.70</strain>
    </source>
</reference>
<reference evidence="4 6" key="1">
    <citation type="submission" date="2020-01" db="EMBL/GenBank/DDBJ databases">
        <authorList>
            <consortium name="DOE Joint Genome Institute"/>
            <person name="Haridas S."/>
            <person name="Albert R."/>
            <person name="Binder M."/>
            <person name="Bloem J."/>
            <person name="Labutti K."/>
            <person name="Salamov A."/>
            <person name="Andreopoulos B."/>
            <person name="Baker S.E."/>
            <person name="Barry K."/>
            <person name="Bills G."/>
            <person name="Bluhm B.H."/>
            <person name="Cannon C."/>
            <person name="Castanera R."/>
            <person name="Culley D.E."/>
            <person name="Daum C."/>
            <person name="Ezra D."/>
            <person name="Gonzalez J.B."/>
            <person name="Henrissat B."/>
            <person name="Kuo A."/>
            <person name="Liang C."/>
            <person name="Lipzen A."/>
            <person name="Lutzoni F."/>
            <person name="Magnuson J."/>
            <person name="Mondo S."/>
            <person name="Nolan M."/>
            <person name="Ohm R."/>
            <person name="Pangilinan J."/>
            <person name="Park H.-J."/>
            <person name="Ramirez L."/>
            <person name="Alfaro M."/>
            <person name="Sun H."/>
            <person name="Tritt A."/>
            <person name="Yoshinaga Y."/>
            <person name="Zwiers L.-H."/>
            <person name="Turgeon B.G."/>
            <person name="Goodwin S.B."/>
            <person name="Spatafora J.W."/>
            <person name="Crous P.W."/>
            <person name="Grigoriev I.V."/>
        </authorList>
    </citation>
    <scope>NUCLEOTIDE SEQUENCE</scope>
    <source>
        <strain evidence="4 6">CBS 781.70</strain>
    </source>
</reference>
<dbReference type="RefSeq" id="XP_033538884.1">
    <property type="nucleotide sequence ID" value="XM_033673729.1"/>
</dbReference>
<dbReference type="InterPro" id="IPR008493">
    <property type="entry name" value="Hikeshi-like_N"/>
</dbReference>
<protein>
    <submittedName>
        <fullName evidence="4 6">DUF775-domain-containing protein</fullName>
    </submittedName>
</protein>
<accession>A0A6G1GGS8</accession>
<dbReference type="InterPro" id="IPR048364">
    <property type="entry name" value="Hikeshi-like_C"/>
</dbReference>
<dbReference type="AlphaFoldDB" id="A0A6G1GGS8"/>
<sequence>MFGVIVSGRPVLTEGQTISPTQSAFSLPATPRFNHLVVFLHPGAAFPPDAAAAVYIRLTPTSDFRLLGAIAADKPSAVFKINGNDSSPTGGGAGASADVDAMVDDASGPTPTPGANDVVMLGISVEPAAQVAAALAAQKAGTAGGSAGQQMAVYRPPPARVATKVLAQRIVTNLFNFLASFTSGGAGGQEVVPLKSVQDWWGKFERRIEQDPGFLEREEGN</sequence>
<evidence type="ECO:0000313" key="5">
    <source>
        <dbReference type="Proteomes" id="UP000504638"/>
    </source>
</evidence>
<evidence type="ECO:0000313" key="6">
    <source>
        <dbReference type="RefSeq" id="XP_033538884.1"/>
    </source>
</evidence>
<dbReference type="Pfam" id="PF21057">
    <property type="entry name" value="Hikeshi-like_C"/>
    <property type="match status" value="1"/>
</dbReference>
<comment type="similarity">
    <text evidence="1">Belongs to the OPI10 family.</text>
</comment>
<dbReference type="PANTHER" id="PTHR12925:SF0">
    <property type="entry name" value="PROTEIN HIKESHI"/>
    <property type="match status" value="1"/>
</dbReference>
<dbReference type="OrthoDB" id="10248398at2759"/>
<dbReference type="Pfam" id="PF05603">
    <property type="entry name" value="Hikeshi-like_N"/>
    <property type="match status" value="1"/>
</dbReference>
<evidence type="ECO:0000259" key="3">
    <source>
        <dbReference type="Pfam" id="PF21057"/>
    </source>
</evidence>
<feature type="domain" description="Hikeshi-like C-terminal" evidence="3">
    <location>
        <begin position="162"/>
        <end position="217"/>
    </location>
</feature>
<dbReference type="PANTHER" id="PTHR12925">
    <property type="entry name" value="HIKESHI FAMILY MEMBER"/>
    <property type="match status" value="1"/>
</dbReference>
<proteinExistence type="inferred from homology"/>
<feature type="domain" description="Hikeshi-like N-terminal" evidence="2">
    <location>
        <begin position="5"/>
        <end position="140"/>
    </location>
</feature>
<dbReference type="EMBL" id="ML975149">
    <property type="protein sequence ID" value="KAF1817253.1"/>
    <property type="molecule type" value="Genomic_DNA"/>
</dbReference>